<dbReference type="EMBL" id="JBHUFA010000015">
    <property type="protein sequence ID" value="MFD1697340.1"/>
    <property type="molecule type" value="Genomic_DNA"/>
</dbReference>
<accession>A0ABW4K460</accession>
<dbReference type="NCBIfam" id="TIGR03980">
    <property type="entry name" value="prismane_assoc"/>
    <property type="match status" value="1"/>
</dbReference>
<dbReference type="InterPro" id="IPR023883">
    <property type="entry name" value="CHP03980_redox-disulphide"/>
</dbReference>
<dbReference type="SUPFAM" id="SSF140683">
    <property type="entry name" value="SP0561-like"/>
    <property type="match status" value="1"/>
</dbReference>
<dbReference type="InterPro" id="IPR038062">
    <property type="entry name" value="ScdA-like_N_sf"/>
</dbReference>
<keyword evidence="2" id="KW-1185">Reference proteome</keyword>
<protein>
    <recommendedName>
        <fullName evidence="3">Hybrid cluster-associated redox disulfide protein</fullName>
    </recommendedName>
</protein>
<evidence type="ECO:0000313" key="2">
    <source>
        <dbReference type="Proteomes" id="UP001597327"/>
    </source>
</evidence>
<dbReference type="RefSeq" id="WP_208998851.1">
    <property type="nucleotide sequence ID" value="NZ_JBHUFA010000015.1"/>
</dbReference>
<organism evidence="1 2">
    <name type="scientific">Roseibium aestuarii</name>
    <dbReference type="NCBI Taxonomy" id="2600299"/>
    <lineage>
        <taxon>Bacteria</taxon>
        <taxon>Pseudomonadati</taxon>
        <taxon>Pseudomonadota</taxon>
        <taxon>Alphaproteobacteria</taxon>
        <taxon>Hyphomicrobiales</taxon>
        <taxon>Stappiaceae</taxon>
        <taxon>Roseibium</taxon>
    </lineage>
</organism>
<evidence type="ECO:0008006" key="3">
    <source>
        <dbReference type="Google" id="ProtNLM"/>
    </source>
</evidence>
<evidence type="ECO:0000313" key="1">
    <source>
        <dbReference type="EMBL" id="MFD1697340.1"/>
    </source>
</evidence>
<sequence length="70" mass="7884">MTLACLFARWPETPGVFIRRQMLCYGCPVARFHTVLDAVAEYGLEEAEFRAELRMAAEPGETFSRTDPTG</sequence>
<comment type="caution">
    <text evidence="1">The sequence shown here is derived from an EMBL/GenBank/DDBJ whole genome shotgun (WGS) entry which is preliminary data.</text>
</comment>
<name>A0ABW4K460_9HYPH</name>
<dbReference type="Proteomes" id="UP001597327">
    <property type="component" value="Unassembled WGS sequence"/>
</dbReference>
<proteinExistence type="predicted"/>
<dbReference type="Gene3D" id="1.10.3910.10">
    <property type="entry name" value="SP0561-like"/>
    <property type="match status" value="1"/>
</dbReference>
<reference evidence="2" key="1">
    <citation type="journal article" date="2019" name="Int. J. Syst. Evol. Microbiol.">
        <title>The Global Catalogue of Microorganisms (GCM) 10K type strain sequencing project: providing services to taxonomists for standard genome sequencing and annotation.</title>
        <authorList>
            <consortium name="The Broad Institute Genomics Platform"/>
            <consortium name="The Broad Institute Genome Sequencing Center for Infectious Disease"/>
            <person name="Wu L."/>
            <person name="Ma J."/>
        </authorList>
    </citation>
    <scope>NUCLEOTIDE SEQUENCE [LARGE SCALE GENOMIC DNA]</scope>
    <source>
        <strain evidence="2">JCM 3369</strain>
    </source>
</reference>
<gene>
    <name evidence="1" type="ORF">ACFSC7_17630</name>
</gene>